<reference evidence="10" key="1">
    <citation type="submission" date="2015-07" db="EMBL/GenBank/DDBJ databases">
        <title>Draft genome sequence of the purine-degrading Gottschalkia purinilyticum DSM 1384 (formerly Clostridium purinilyticum).</title>
        <authorList>
            <person name="Poehlein A."/>
            <person name="Schiel-Bengelsdorf B."/>
            <person name="Bengelsdorf F.R."/>
            <person name="Daniel R."/>
            <person name="Duerre P."/>
        </authorList>
    </citation>
    <scope>NUCLEOTIDE SEQUENCE [LARGE SCALE GENOMIC DNA]</scope>
    <source>
        <strain evidence="10">DSM 1384</strain>
    </source>
</reference>
<dbReference type="SUPFAM" id="SSF88659">
    <property type="entry name" value="Sigma3 and sigma4 domains of RNA polymerase sigma factors"/>
    <property type="match status" value="1"/>
</dbReference>
<dbReference type="SUPFAM" id="SSF88946">
    <property type="entry name" value="Sigma2 domain of RNA polymerase sigma factors"/>
    <property type="match status" value="1"/>
</dbReference>
<comment type="caution">
    <text evidence="9">The sequence shown here is derived from an EMBL/GenBank/DDBJ whole genome shotgun (WGS) entry which is preliminary data.</text>
</comment>
<dbReference type="InterPro" id="IPR013324">
    <property type="entry name" value="RNA_pol_sigma_r3/r4-like"/>
</dbReference>
<dbReference type="PROSITE" id="PS01063">
    <property type="entry name" value="SIGMA70_ECF"/>
    <property type="match status" value="1"/>
</dbReference>
<comment type="similarity">
    <text evidence="1 6">Belongs to the sigma-70 factor family. ECF subfamily.</text>
</comment>
<dbReference type="InterPro" id="IPR013325">
    <property type="entry name" value="RNA_pol_sigma_r2"/>
</dbReference>
<keyword evidence="2 6" id="KW-0805">Transcription regulation</keyword>
<dbReference type="InterPro" id="IPR036388">
    <property type="entry name" value="WH-like_DNA-bd_sf"/>
</dbReference>
<keyword evidence="10" id="KW-1185">Reference proteome</keyword>
<dbReference type="InterPro" id="IPR039425">
    <property type="entry name" value="RNA_pol_sigma-70-like"/>
</dbReference>
<dbReference type="InterPro" id="IPR014284">
    <property type="entry name" value="RNA_pol_sigma-70_dom"/>
</dbReference>
<proteinExistence type="inferred from homology"/>
<evidence type="ECO:0000313" key="10">
    <source>
        <dbReference type="Proteomes" id="UP000037267"/>
    </source>
</evidence>
<gene>
    <name evidence="9" type="ORF">CLPU_4c01080</name>
</gene>
<dbReference type="GO" id="GO:0006950">
    <property type="term" value="P:response to stress"/>
    <property type="evidence" value="ECO:0007669"/>
    <property type="project" value="UniProtKB-ARBA"/>
</dbReference>
<dbReference type="RefSeq" id="WP_050354638.1">
    <property type="nucleotide sequence ID" value="NZ_LGSS01000004.1"/>
</dbReference>
<keyword evidence="3 6" id="KW-0731">Sigma factor</keyword>
<dbReference type="Pfam" id="PF04542">
    <property type="entry name" value="Sigma70_r2"/>
    <property type="match status" value="1"/>
</dbReference>
<dbReference type="InterPro" id="IPR007627">
    <property type="entry name" value="RNA_pol_sigma70_r2"/>
</dbReference>
<dbReference type="STRING" id="1503.CLPU_4c01080"/>
<name>A0A0L0WC69_GOTPU</name>
<dbReference type="GO" id="GO:0016987">
    <property type="term" value="F:sigma factor activity"/>
    <property type="evidence" value="ECO:0007669"/>
    <property type="project" value="UniProtKB-KW"/>
</dbReference>
<feature type="domain" description="RNA polymerase sigma-70 region 2" evidence="7">
    <location>
        <begin position="22"/>
        <end position="87"/>
    </location>
</feature>
<evidence type="ECO:0000259" key="7">
    <source>
        <dbReference type="Pfam" id="PF04542"/>
    </source>
</evidence>
<dbReference type="PANTHER" id="PTHR43133">
    <property type="entry name" value="RNA POLYMERASE ECF-TYPE SIGMA FACTO"/>
    <property type="match status" value="1"/>
</dbReference>
<dbReference type="InterPro" id="IPR013249">
    <property type="entry name" value="RNA_pol_sigma70_r4_t2"/>
</dbReference>
<dbReference type="Gene3D" id="1.10.1740.10">
    <property type="match status" value="1"/>
</dbReference>
<evidence type="ECO:0000256" key="4">
    <source>
        <dbReference type="ARBA" id="ARBA00023125"/>
    </source>
</evidence>
<sequence>MEASNLDYSFTTGGEYELQCAIELYGQSLLRYCHNILCDYFEAQDVVQMTFIKAYDKRKTFKKGTSLSAWLYRIAYTTCIDYLRKKKIFFFFPRSNMDSENMKFEANTDATFINDDLKTALLTLSPKERALIFSRVIDEKSYTELEAIYNVSAVTLRKRYERAKTKLANILRETNSYYERLEEIK</sequence>
<evidence type="ECO:0000256" key="5">
    <source>
        <dbReference type="ARBA" id="ARBA00023163"/>
    </source>
</evidence>
<organism evidence="9 10">
    <name type="scientific">Gottschalkia purinilytica</name>
    <name type="common">Clostridium purinilyticum</name>
    <dbReference type="NCBI Taxonomy" id="1503"/>
    <lineage>
        <taxon>Bacteria</taxon>
        <taxon>Bacillati</taxon>
        <taxon>Bacillota</taxon>
        <taxon>Tissierellia</taxon>
        <taxon>Tissierellales</taxon>
        <taxon>Gottschalkiaceae</taxon>
        <taxon>Gottschalkia</taxon>
    </lineage>
</organism>
<dbReference type="GO" id="GO:0006352">
    <property type="term" value="P:DNA-templated transcription initiation"/>
    <property type="evidence" value="ECO:0007669"/>
    <property type="project" value="InterPro"/>
</dbReference>
<dbReference type="NCBIfam" id="TIGR02937">
    <property type="entry name" value="sigma70-ECF"/>
    <property type="match status" value="1"/>
</dbReference>
<keyword evidence="5 6" id="KW-0804">Transcription</keyword>
<dbReference type="Pfam" id="PF08281">
    <property type="entry name" value="Sigma70_r4_2"/>
    <property type="match status" value="1"/>
</dbReference>
<evidence type="ECO:0000313" key="9">
    <source>
        <dbReference type="EMBL" id="KNF09062.1"/>
    </source>
</evidence>
<evidence type="ECO:0000256" key="6">
    <source>
        <dbReference type="RuleBase" id="RU000716"/>
    </source>
</evidence>
<dbReference type="AlphaFoldDB" id="A0A0L0WC69"/>
<evidence type="ECO:0000256" key="2">
    <source>
        <dbReference type="ARBA" id="ARBA00023015"/>
    </source>
</evidence>
<dbReference type="InterPro" id="IPR000838">
    <property type="entry name" value="RNA_pol_sigma70_ECF_CS"/>
</dbReference>
<dbReference type="OrthoDB" id="9795666at2"/>
<keyword evidence="4 6" id="KW-0238">DNA-binding</keyword>
<dbReference type="EMBL" id="LGSS01000004">
    <property type="protein sequence ID" value="KNF09062.1"/>
    <property type="molecule type" value="Genomic_DNA"/>
</dbReference>
<accession>A0A0L0WC69</accession>
<dbReference type="PANTHER" id="PTHR43133:SF51">
    <property type="entry name" value="RNA POLYMERASE SIGMA FACTOR"/>
    <property type="match status" value="1"/>
</dbReference>
<dbReference type="Gene3D" id="1.10.10.10">
    <property type="entry name" value="Winged helix-like DNA-binding domain superfamily/Winged helix DNA-binding domain"/>
    <property type="match status" value="1"/>
</dbReference>
<evidence type="ECO:0000259" key="8">
    <source>
        <dbReference type="Pfam" id="PF08281"/>
    </source>
</evidence>
<feature type="domain" description="RNA polymerase sigma factor 70 region 4 type 2" evidence="8">
    <location>
        <begin position="116"/>
        <end position="167"/>
    </location>
</feature>
<evidence type="ECO:0000256" key="3">
    <source>
        <dbReference type="ARBA" id="ARBA00023082"/>
    </source>
</evidence>
<evidence type="ECO:0000256" key="1">
    <source>
        <dbReference type="ARBA" id="ARBA00010641"/>
    </source>
</evidence>
<dbReference type="PATRIC" id="fig|1503.3.peg.2332"/>
<dbReference type="Proteomes" id="UP000037267">
    <property type="component" value="Unassembled WGS sequence"/>
</dbReference>
<protein>
    <recommendedName>
        <fullName evidence="6">RNA polymerase sigma factor</fullName>
    </recommendedName>
</protein>
<dbReference type="GO" id="GO:0003677">
    <property type="term" value="F:DNA binding"/>
    <property type="evidence" value="ECO:0007669"/>
    <property type="project" value="UniProtKB-KW"/>
</dbReference>